<dbReference type="InterPro" id="IPR001182">
    <property type="entry name" value="FtsW/RodA"/>
</dbReference>
<comment type="pathway">
    <text evidence="11">Cell wall biogenesis; peptidoglycan biosynthesis.</text>
</comment>
<dbReference type="Pfam" id="PF01098">
    <property type="entry name" value="FTSW_RODA_SPOVE"/>
    <property type="match status" value="1"/>
</dbReference>
<dbReference type="GO" id="GO:0008955">
    <property type="term" value="F:peptidoglycan glycosyltransferase activity"/>
    <property type="evidence" value="ECO:0007669"/>
    <property type="project" value="UniProtKB-UniRule"/>
</dbReference>
<dbReference type="GO" id="GO:0015648">
    <property type="term" value="F:lipid-linked peptidoglycan transporter activity"/>
    <property type="evidence" value="ECO:0007669"/>
    <property type="project" value="TreeGrafter"/>
</dbReference>
<dbReference type="GO" id="GO:0032153">
    <property type="term" value="C:cell division site"/>
    <property type="evidence" value="ECO:0007669"/>
    <property type="project" value="TreeGrafter"/>
</dbReference>
<feature type="transmembrane region" description="Helical" evidence="11">
    <location>
        <begin position="59"/>
        <end position="76"/>
    </location>
</feature>
<dbReference type="Proteomes" id="UP000192923">
    <property type="component" value="Unassembled WGS sequence"/>
</dbReference>
<accession>A0A1Y6CUU3</accession>
<dbReference type="InterPro" id="IPR011923">
    <property type="entry name" value="RodA/MrdB"/>
</dbReference>
<dbReference type="GO" id="GO:0008360">
    <property type="term" value="P:regulation of cell shape"/>
    <property type="evidence" value="ECO:0007669"/>
    <property type="project" value="UniProtKB-KW"/>
</dbReference>
<gene>
    <name evidence="11" type="primary">mrdB</name>
    <name evidence="11" type="synonym">rodA</name>
    <name evidence="12" type="ORF">SAMN02949497_1358</name>
</gene>
<feature type="transmembrane region" description="Helical" evidence="11">
    <location>
        <begin position="313"/>
        <end position="340"/>
    </location>
</feature>
<feature type="transmembrane region" description="Helical" evidence="11">
    <location>
        <begin position="346"/>
        <end position="367"/>
    </location>
</feature>
<reference evidence="12 13" key="1">
    <citation type="submission" date="2016-12" db="EMBL/GenBank/DDBJ databases">
        <authorList>
            <person name="Song W.-J."/>
            <person name="Kurnit D.M."/>
        </authorList>
    </citation>
    <scope>NUCLEOTIDE SEQUENCE [LARGE SCALE GENOMIC DNA]</scope>
    <source>
        <strain evidence="12 13">175</strain>
    </source>
</reference>
<evidence type="ECO:0000256" key="11">
    <source>
        <dbReference type="HAMAP-Rule" id="MF_02079"/>
    </source>
</evidence>
<protein>
    <recommendedName>
        <fullName evidence="11">Peptidoglycan glycosyltransferase MrdB</fullName>
        <shortName evidence="11">PGT</shortName>
        <ecNumber evidence="11">2.4.99.28</ecNumber>
    </recommendedName>
    <alternativeName>
        <fullName evidence="11">Cell elongation protein RodA</fullName>
    </alternativeName>
    <alternativeName>
        <fullName evidence="11">Cell wall polymerase</fullName>
    </alternativeName>
    <alternativeName>
        <fullName evidence="11">Peptidoglycan polymerase</fullName>
        <shortName evidence="11">PG polymerase</shortName>
    </alternativeName>
</protein>
<evidence type="ECO:0000256" key="3">
    <source>
        <dbReference type="ARBA" id="ARBA00022676"/>
    </source>
</evidence>
<dbReference type="OrthoDB" id="9768187at2"/>
<dbReference type="STRING" id="1760988.SAMN02949497_1358"/>
<feature type="transmembrane region" description="Helical" evidence="11">
    <location>
        <begin position="280"/>
        <end position="301"/>
    </location>
</feature>
<keyword evidence="11" id="KW-0997">Cell inner membrane</keyword>
<comment type="catalytic activity">
    <reaction evidence="11">
        <text>[GlcNAc-(1-&gt;4)-Mur2Ac(oyl-L-Ala-gamma-D-Glu-L-Lys-D-Ala-D-Ala)](n)-di-trans,octa-cis-undecaprenyl diphosphate + beta-D-GlcNAc-(1-&gt;4)-Mur2Ac(oyl-L-Ala-gamma-D-Glu-L-Lys-D-Ala-D-Ala)-di-trans,octa-cis-undecaprenyl diphosphate = [GlcNAc-(1-&gt;4)-Mur2Ac(oyl-L-Ala-gamma-D-Glu-L-Lys-D-Ala-D-Ala)](n+1)-di-trans,octa-cis-undecaprenyl diphosphate + di-trans,octa-cis-undecaprenyl diphosphate + H(+)</text>
        <dbReference type="Rhea" id="RHEA:23708"/>
        <dbReference type="Rhea" id="RHEA-COMP:9602"/>
        <dbReference type="Rhea" id="RHEA-COMP:9603"/>
        <dbReference type="ChEBI" id="CHEBI:15378"/>
        <dbReference type="ChEBI" id="CHEBI:58405"/>
        <dbReference type="ChEBI" id="CHEBI:60033"/>
        <dbReference type="ChEBI" id="CHEBI:78435"/>
        <dbReference type="EC" id="2.4.99.28"/>
    </reaction>
</comment>
<name>A0A1Y6CUU3_9GAMM</name>
<dbReference type="AlphaFoldDB" id="A0A1Y6CUU3"/>
<dbReference type="EC" id="2.4.99.28" evidence="11"/>
<comment type="function">
    <text evidence="11">Peptidoglycan polymerase that is essential for cell wall elongation.</text>
</comment>
<dbReference type="GO" id="GO:0051301">
    <property type="term" value="P:cell division"/>
    <property type="evidence" value="ECO:0007669"/>
    <property type="project" value="InterPro"/>
</dbReference>
<feature type="transmembrane region" description="Helical" evidence="11">
    <location>
        <begin position="82"/>
        <end position="102"/>
    </location>
</feature>
<dbReference type="HAMAP" id="MF_02079">
    <property type="entry name" value="PGT_RodA"/>
    <property type="match status" value="1"/>
</dbReference>
<dbReference type="EMBL" id="FXAM01000001">
    <property type="protein sequence ID" value="SMF94056.1"/>
    <property type="molecule type" value="Genomic_DNA"/>
</dbReference>
<evidence type="ECO:0000256" key="8">
    <source>
        <dbReference type="ARBA" id="ARBA00022989"/>
    </source>
</evidence>
<sequence length="376" mass="40579">MNDILPELRLGPARRGASPLSRLHIDLPLMGGLGMLAALAMVILYSSSGQSLEVLLRQAARLALATGIMLAVAQIHPRHLKFHSPALYLVGVTLLALVLLMGKISMGAQRWLDLGVVRFQPSELTKLSTPMMIAWYLSNQAPPPNFKHLLAAGFLILLPTLMIAKQPDLGTAVLVGTGGAAVVFLAGLPWIYLLGLAALGGSLLPVVWHFMHGYQRDRVLTFLNPEADPLGRGYHIIQSKIAIGSGGVYGKGWLHGTQAHLEFLPERSTDFIFAVFAEEFGLLGCAGLLAIYLFILGRCLYIVMQAPDRYSRYLAGALTLTFFVYVFVNIGMVIGILPVVGVPLPLVSYGGTSMVTLLAGFGMLMSIQTHQRRNGG</sequence>
<dbReference type="GO" id="GO:0071555">
    <property type="term" value="P:cell wall organization"/>
    <property type="evidence" value="ECO:0007669"/>
    <property type="project" value="UniProtKB-KW"/>
</dbReference>
<organism evidence="12 13">
    <name type="scientific">Methylomagnum ishizawai</name>
    <dbReference type="NCBI Taxonomy" id="1760988"/>
    <lineage>
        <taxon>Bacteria</taxon>
        <taxon>Pseudomonadati</taxon>
        <taxon>Pseudomonadota</taxon>
        <taxon>Gammaproteobacteria</taxon>
        <taxon>Methylococcales</taxon>
        <taxon>Methylococcaceae</taxon>
        <taxon>Methylomagnum</taxon>
    </lineage>
</organism>
<keyword evidence="6 11" id="KW-0133">Cell shape</keyword>
<keyword evidence="2 11" id="KW-1003">Cell membrane</keyword>
<dbReference type="PANTHER" id="PTHR30474:SF1">
    <property type="entry name" value="PEPTIDOGLYCAN GLYCOSYLTRANSFERASE MRDB"/>
    <property type="match status" value="1"/>
</dbReference>
<evidence type="ECO:0000256" key="7">
    <source>
        <dbReference type="ARBA" id="ARBA00022984"/>
    </source>
</evidence>
<evidence type="ECO:0000256" key="9">
    <source>
        <dbReference type="ARBA" id="ARBA00023136"/>
    </source>
</evidence>
<evidence type="ECO:0000256" key="1">
    <source>
        <dbReference type="ARBA" id="ARBA00004141"/>
    </source>
</evidence>
<evidence type="ECO:0000256" key="5">
    <source>
        <dbReference type="ARBA" id="ARBA00022692"/>
    </source>
</evidence>
<dbReference type="GO" id="GO:0005886">
    <property type="term" value="C:plasma membrane"/>
    <property type="evidence" value="ECO:0007669"/>
    <property type="project" value="UniProtKB-SubCell"/>
</dbReference>
<keyword evidence="7 11" id="KW-0573">Peptidoglycan synthesis</keyword>
<evidence type="ECO:0000256" key="2">
    <source>
        <dbReference type="ARBA" id="ARBA00022475"/>
    </source>
</evidence>
<proteinExistence type="inferred from homology"/>
<dbReference type="PANTHER" id="PTHR30474">
    <property type="entry name" value="CELL CYCLE PROTEIN"/>
    <property type="match status" value="1"/>
</dbReference>
<keyword evidence="3 11" id="KW-0328">Glycosyltransferase</keyword>
<evidence type="ECO:0000256" key="6">
    <source>
        <dbReference type="ARBA" id="ARBA00022960"/>
    </source>
</evidence>
<keyword evidence="9 11" id="KW-0472">Membrane</keyword>
<keyword evidence="13" id="KW-1185">Reference proteome</keyword>
<keyword evidence="10 11" id="KW-0961">Cell wall biogenesis/degradation</keyword>
<keyword evidence="8 11" id="KW-1133">Transmembrane helix</keyword>
<dbReference type="NCBIfam" id="TIGR02210">
    <property type="entry name" value="rodA_shape"/>
    <property type="match status" value="1"/>
</dbReference>
<dbReference type="InterPro" id="IPR018365">
    <property type="entry name" value="Cell_cycle_FtsW-rel_CS"/>
</dbReference>
<evidence type="ECO:0000313" key="13">
    <source>
        <dbReference type="Proteomes" id="UP000192923"/>
    </source>
</evidence>
<feature type="transmembrane region" description="Helical" evidence="11">
    <location>
        <begin position="27"/>
        <end position="47"/>
    </location>
</feature>
<dbReference type="PROSITE" id="PS00428">
    <property type="entry name" value="FTSW_RODA_SPOVE"/>
    <property type="match status" value="1"/>
</dbReference>
<evidence type="ECO:0000256" key="10">
    <source>
        <dbReference type="ARBA" id="ARBA00023316"/>
    </source>
</evidence>
<dbReference type="GO" id="GO:0009252">
    <property type="term" value="P:peptidoglycan biosynthetic process"/>
    <property type="evidence" value="ECO:0007669"/>
    <property type="project" value="UniProtKB-UniRule"/>
</dbReference>
<feature type="transmembrane region" description="Helical" evidence="11">
    <location>
        <begin position="146"/>
        <end position="163"/>
    </location>
</feature>
<comment type="subcellular location">
    <subcellularLocation>
        <location evidence="11">Cell inner membrane</location>
        <topology evidence="11">Multi-pass membrane protein</topology>
    </subcellularLocation>
    <subcellularLocation>
        <location evidence="1">Membrane</location>
        <topology evidence="1">Multi-pass membrane protein</topology>
    </subcellularLocation>
</comment>
<dbReference type="RefSeq" id="WP_085211107.1">
    <property type="nucleotide sequence ID" value="NZ_FXAM01000001.1"/>
</dbReference>
<feature type="transmembrane region" description="Helical" evidence="11">
    <location>
        <begin position="169"/>
        <end position="186"/>
    </location>
</feature>
<comment type="similarity">
    <text evidence="11">Belongs to the SEDS family. MrdB/RodA subfamily.</text>
</comment>
<dbReference type="UniPathway" id="UPA00219"/>
<evidence type="ECO:0000313" key="12">
    <source>
        <dbReference type="EMBL" id="SMF94056.1"/>
    </source>
</evidence>
<feature type="transmembrane region" description="Helical" evidence="11">
    <location>
        <begin position="191"/>
        <end position="211"/>
    </location>
</feature>
<keyword evidence="4 11" id="KW-0808">Transferase</keyword>
<evidence type="ECO:0000256" key="4">
    <source>
        <dbReference type="ARBA" id="ARBA00022679"/>
    </source>
</evidence>
<keyword evidence="5 11" id="KW-0812">Transmembrane</keyword>